<evidence type="ECO:0000313" key="2">
    <source>
        <dbReference type="EMBL" id="WVN89241.1"/>
    </source>
</evidence>
<dbReference type="EMBL" id="CP143788">
    <property type="protein sequence ID" value="WVN89241.1"/>
    <property type="molecule type" value="Genomic_DNA"/>
</dbReference>
<feature type="compositionally biased region" description="Polar residues" evidence="1">
    <location>
        <begin position="155"/>
        <end position="164"/>
    </location>
</feature>
<feature type="region of interest" description="Disordered" evidence="1">
    <location>
        <begin position="204"/>
        <end position="268"/>
    </location>
</feature>
<dbReference type="OrthoDB" id="2596590at2759"/>
<feature type="region of interest" description="Disordered" evidence="1">
    <location>
        <begin position="115"/>
        <end position="164"/>
    </location>
</feature>
<accession>A0A1E3IGA0</accession>
<dbReference type="GeneID" id="91088669"/>
<evidence type="ECO:0000313" key="3">
    <source>
        <dbReference type="Proteomes" id="UP000094043"/>
    </source>
</evidence>
<dbReference type="VEuPathDB" id="FungiDB:L203_03400"/>
<reference evidence="2" key="1">
    <citation type="submission" date="2016-06" db="EMBL/GenBank/DDBJ databases">
        <authorList>
            <person name="Cuomo C."/>
            <person name="Litvintseva A."/>
            <person name="Heitman J."/>
            <person name="Chen Y."/>
            <person name="Sun S."/>
            <person name="Springer D."/>
            <person name="Dromer F."/>
            <person name="Young S."/>
            <person name="Zeng Q."/>
            <person name="Chapman S."/>
            <person name="Gujja S."/>
            <person name="Saif S."/>
            <person name="Birren B."/>
        </authorList>
    </citation>
    <scope>NUCLEOTIDE SEQUENCE</scope>
    <source>
        <strain evidence="2">CBS 7841</strain>
    </source>
</reference>
<name>A0A1E3IGA0_9TREE</name>
<gene>
    <name evidence="2" type="ORF">L203_104459</name>
</gene>
<feature type="compositionally biased region" description="Low complexity" evidence="1">
    <location>
        <begin position="428"/>
        <end position="470"/>
    </location>
</feature>
<feature type="compositionally biased region" description="Acidic residues" evidence="1">
    <location>
        <begin position="252"/>
        <end position="268"/>
    </location>
</feature>
<keyword evidence="3" id="KW-1185">Reference proteome</keyword>
<feature type="region of interest" description="Disordered" evidence="1">
    <location>
        <begin position="371"/>
        <end position="564"/>
    </location>
</feature>
<dbReference type="Proteomes" id="UP000094043">
    <property type="component" value="Chromosome 5"/>
</dbReference>
<proteinExistence type="predicted"/>
<feature type="compositionally biased region" description="Basic and acidic residues" evidence="1">
    <location>
        <begin position="412"/>
        <end position="422"/>
    </location>
</feature>
<reference evidence="2" key="3">
    <citation type="submission" date="2024-01" db="EMBL/GenBank/DDBJ databases">
        <authorList>
            <person name="Coelho M.A."/>
            <person name="David-Palma M."/>
            <person name="Shea T."/>
            <person name="Sun S."/>
            <person name="Cuomo C.A."/>
            <person name="Heitman J."/>
        </authorList>
    </citation>
    <scope>NUCLEOTIDE SEQUENCE</scope>
    <source>
        <strain evidence="2">CBS 7841</strain>
    </source>
</reference>
<feature type="region of interest" description="Disordered" evidence="1">
    <location>
        <begin position="622"/>
        <end position="646"/>
    </location>
</feature>
<feature type="compositionally biased region" description="Low complexity" evidence="1">
    <location>
        <begin position="502"/>
        <end position="519"/>
    </location>
</feature>
<feature type="compositionally biased region" description="Polar residues" evidence="1">
    <location>
        <begin position="301"/>
        <end position="336"/>
    </location>
</feature>
<dbReference type="KEGG" id="cdep:91088669"/>
<feature type="compositionally biased region" description="Gly residues" evidence="1">
    <location>
        <begin position="533"/>
        <end position="543"/>
    </location>
</feature>
<protein>
    <submittedName>
        <fullName evidence="2">Uncharacterized protein</fullName>
    </submittedName>
</protein>
<feature type="compositionally biased region" description="Basic and acidic residues" evidence="1">
    <location>
        <begin position="624"/>
        <end position="640"/>
    </location>
</feature>
<evidence type="ECO:0000256" key="1">
    <source>
        <dbReference type="SAM" id="MobiDB-lite"/>
    </source>
</evidence>
<sequence length="646" mass="68706">MHRDTNHFATSTASFNLPAAPSTAPLPNNGKGKVCRPSMLSLTQDAGDSNYEGKQPPMVELIKDPSSSKAIKQLIQQEDENSVPLQPMPRWSASAKPIQNGLLKRSISTSMIPLEGLKTSTPPARLNIASEDNEKRQDTEMADSSRLSLDHSLEGNRSSHQSTFNSARPLPFALVQTLILESDPHKHEIQSEARLQRLILSHPSKLPLTPRAPRGSRGRFPDQVEDDDDELASFNVPLAGGARRWGGWTEREESDSDDDDDPTPEEGGEVERAWAGIMDMDQPELSHPLTSQSGLVRATESEPNQGQIHINSSYPLPTPHAQAQSHPTTQNPAQQTPVSAIKSGRLGMGIVPSPGYGLQTAFTTLGMGSGTPIGSPNVERSELGASPNAPMSSPGLMQYRESSSFRTGKRKAVQDDRFDPYKRPRGTSPSFNSHPSSSPFPLSPSRPTSISIPSIPASPSHAPLYPSSLGASGGGSNLSRLSHSHGQQTHPSGSRPNHPYTRPAIARSRAASPALSASLGNVTGTGPISATGAGLGLSGGSWGASGTRSSFLAQVGKARERKRERKIRGEEQVLGINLGGLDGLGGGDGTGAGAKGIGGLGLLSLKNQVREDDEDGEHVFCVTKADREGANGEDARREKDDEMEED</sequence>
<dbReference type="RefSeq" id="XP_066069941.1">
    <property type="nucleotide sequence ID" value="XM_066213844.1"/>
</dbReference>
<dbReference type="AlphaFoldDB" id="A0A1E3IGA0"/>
<feature type="region of interest" description="Disordered" evidence="1">
    <location>
        <begin position="1"/>
        <end position="57"/>
    </location>
</feature>
<organism evidence="2 3">
    <name type="scientific">Cryptococcus depauperatus CBS 7841</name>
    <dbReference type="NCBI Taxonomy" id="1295531"/>
    <lineage>
        <taxon>Eukaryota</taxon>
        <taxon>Fungi</taxon>
        <taxon>Dikarya</taxon>
        <taxon>Basidiomycota</taxon>
        <taxon>Agaricomycotina</taxon>
        <taxon>Tremellomycetes</taxon>
        <taxon>Tremellales</taxon>
        <taxon>Cryptococcaceae</taxon>
        <taxon>Cryptococcus</taxon>
    </lineage>
</organism>
<feature type="region of interest" description="Disordered" evidence="1">
    <location>
        <begin position="283"/>
        <end position="336"/>
    </location>
</feature>
<feature type="compositionally biased region" description="Low complexity" evidence="1">
    <location>
        <begin position="477"/>
        <end position="486"/>
    </location>
</feature>
<reference evidence="2" key="2">
    <citation type="journal article" date="2022" name="Elife">
        <title>Obligate sexual reproduction of a homothallic fungus closely related to the Cryptococcus pathogenic species complex.</title>
        <authorList>
            <person name="Passer A.R."/>
            <person name="Clancey S.A."/>
            <person name="Shea T."/>
            <person name="David-Palma M."/>
            <person name="Averette A.F."/>
            <person name="Boekhout T."/>
            <person name="Porcel B.M."/>
            <person name="Nowrousian M."/>
            <person name="Cuomo C.A."/>
            <person name="Sun S."/>
            <person name="Heitman J."/>
            <person name="Coelho M.A."/>
        </authorList>
    </citation>
    <scope>NUCLEOTIDE SEQUENCE</scope>
    <source>
        <strain evidence="2">CBS 7841</strain>
    </source>
</reference>